<sequence length="848" mass="92893">MKLVFSLLAIGCNAFAVPRCRSRTTRTTRNERAATAFVGRISRGGQPPSSPVASASPARDESAARPFSFSLSLSAETQTESEGFDEDYDDNDHEARSQFGTKEYWDNMYQGMGDFPMDEYEWYFGFERYWRHVQAHTPGKDAEVLIPGIGNDPVLLDLLQKGYTKLTATDYSEFAIERQRDFLSYQGHPFSSEVGTEADACGSDRPTVLAQMDARRMPEQWTDRFDAILEKGALDAIYLSGDGSAEAAAAEFARVLRPGGILVSVSGVVPADLRREIFGGWEWIRDGSGDKEAGLFIAQNHSLACRLCIDQACHIFETRQQKLLAIAVAPALAGIAAALQRSCGERGTLPSHALELLPPQASQYIGAVADNGVVHAVLRFVLFHFPDKGIKATPPRRRVVVHNDALAQLYLHASALLFFPQLLLDDLQNLQGGPGPRRKVVEDLLLAANLDFRVALVGKGRIPVLVQQIGLGVANVPAASVVTRQRAPVFRHKEGPHVARNRGRDGAEFVRAAVHRPQQAKEEPRVLVVRDAYPDPLGVCAVGPAACDERRGTHQIHFSTDPKLQLVLIQGVLRAQVQFERHLVGAKPVEFPVVLYGKAVVHIRGRLAVLVKGPLGFSGTVVVEHVRVGDQGRGTVAIDLKPKIPRTHAHPCPLEFLQGTNLIQRCNLANRVVVVCYGLVAVLDLLQQVAPGQVLEFLRRPENGHVAERLRQNFVVGVEKRVLPVDLAIPQEINHQENVLRRIEVQVASENGPADRRLLPHLDRDEAPPGDGHADRVGRKAGPGVDAPHLGISLARSVVVVDRHLLLLFLLGLVVFLVPVVDNAAGGIVVLSELELRVSKNRIASHWQ</sequence>
<evidence type="ECO:0000313" key="9">
    <source>
        <dbReference type="Proteomes" id="UP000291116"/>
    </source>
</evidence>
<evidence type="ECO:0000256" key="3">
    <source>
        <dbReference type="ARBA" id="ARBA00022679"/>
    </source>
</evidence>
<comment type="similarity">
    <text evidence="1">Belongs to the methyltransferase superfamily.</text>
</comment>
<dbReference type="PANTHER" id="PTHR12176:SF80">
    <property type="entry name" value="EEF1A LYSINE METHYLTRANSFERASE 4"/>
    <property type="match status" value="1"/>
</dbReference>
<feature type="compositionally biased region" description="Basic and acidic residues" evidence="4">
    <location>
        <begin position="755"/>
        <end position="778"/>
    </location>
</feature>
<reference evidence="8 9" key="1">
    <citation type="submission" date="2019-01" db="EMBL/GenBank/DDBJ databases">
        <authorList>
            <person name="Ferrante I. M."/>
        </authorList>
    </citation>
    <scope>NUCLEOTIDE SEQUENCE [LARGE SCALE GENOMIC DNA]</scope>
    <source>
        <strain evidence="8 9">B856</strain>
    </source>
</reference>
<dbReference type="OrthoDB" id="41363at2759"/>
<dbReference type="EMBL" id="CAACVS010000015">
    <property type="protein sequence ID" value="VEU33995.1"/>
    <property type="molecule type" value="Genomic_DNA"/>
</dbReference>
<feature type="domain" description="Methyltransferase type 11" evidence="7">
    <location>
        <begin position="148"/>
        <end position="263"/>
    </location>
</feature>
<feature type="region of interest" description="Disordered" evidence="4">
    <location>
        <begin position="74"/>
        <end position="93"/>
    </location>
</feature>
<dbReference type="GO" id="GO:0032259">
    <property type="term" value="P:methylation"/>
    <property type="evidence" value="ECO:0007669"/>
    <property type="project" value="UniProtKB-KW"/>
</dbReference>
<dbReference type="GO" id="GO:0008757">
    <property type="term" value="F:S-adenosylmethionine-dependent methyltransferase activity"/>
    <property type="evidence" value="ECO:0007669"/>
    <property type="project" value="InterPro"/>
</dbReference>
<evidence type="ECO:0000313" key="8">
    <source>
        <dbReference type="EMBL" id="VEU33995.1"/>
    </source>
</evidence>
<dbReference type="Gene3D" id="3.40.50.150">
    <property type="entry name" value="Vaccinia Virus protein VP39"/>
    <property type="match status" value="1"/>
</dbReference>
<keyword evidence="9" id="KW-1185">Reference proteome</keyword>
<dbReference type="InterPro" id="IPR013216">
    <property type="entry name" value="Methyltransf_11"/>
</dbReference>
<keyword evidence="5" id="KW-0812">Transmembrane</keyword>
<dbReference type="SUPFAM" id="SSF53335">
    <property type="entry name" value="S-adenosyl-L-methionine-dependent methyltransferases"/>
    <property type="match status" value="1"/>
</dbReference>
<evidence type="ECO:0000256" key="2">
    <source>
        <dbReference type="ARBA" id="ARBA00022603"/>
    </source>
</evidence>
<keyword evidence="5" id="KW-0472">Membrane</keyword>
<dbReference type="Proteomes" id="UP000291116">
    <property type="component" value="Unassembled WGS sequence"/>
</dbReference>
<proteinExistence type="inferred from homology"/>
<keyword evidence="6" id="KW-0732">Signal</keyword>
<evidence type="ECO:0000259" key="7">
    <source>
        <dbReference type="Pfam" id="PF08241"/>
    </source>
</evidence>
<dbReference type="InterPro" id="IPR029063">
    <property type="entry name" value="SAM-dependent_MTases_sf"/>
</dbReference>
<dbReference type="Pfam" id="PF08241">
    <property type="entry name" value="Methyltransf_11"/>
    <property type="match status" value="1"/>
</dbReference>
<protein>
    <recommendedName>
        <fullName evidence="7">Methyltransferase type 11 domain-containing protein</fullName>
    </recommendedName>
</protein>
<organism evidence="8 9">
    <name type="scientific">Pseudo-nitzschia multistriata</name>
    <dbReference type="NCBI Taxonomy" id="183589"/>
    <lineage>
        <taxon>Eukaryota</taxon>
        <taxon>Sar</taxon>
        <taxon>Stramenopiles</taxon>
        <taxon>Ochrophyta</taxon>
        <taxon>Bacillariophyta</taxon>
        <taxon>Bacillariophyceae</taxon>
        <taxon>Bacillariophycidae</taxon>
        <taxon>Bacillariales</taxon>
        <taxon>Bacillariaceae</taxon>
        <taxon>Pseudo-nitzschia</taxon>
    </lineage>
</organism>
<evidence type="ECO:0000256" key="6">
    <source>
        <dbReference type="SAM" id="SignalP"/>
    </source>
</evidence>
<accession>A0A448YW31</accession>
<name>A0A448YW31_9STRA</name>
<gene>
    <name evidence="8" type="ORF">PSNMU_V1.4_AUG-EV-PASAV3_0007230</name>
</gene>
<evidence type="ECO:0000256" key="5">
    <source>
        <dbReference type="SAM" id="Phobius"/>
    </source>
</evidence>
<keyword evidence="5" id="KW-1133">Transmembrane helix</keyword>
<feature type="region of interest" description="Disordered" evidence="4">
    <location>
        <begin position="39"/>
        <end position="59"/>
    </location>
</feature>
<feature type="compositionally biased region" description="Acidic residues" evidence="4">
    <location>
        <begin position="82"/>
        <end position="92"/>
    </location>
</feature>
<evidence type="ECO:0000256" key="1">
    <source>
        <dbReference type="ARBA" id="ARBA00008361"/>
    </source>
</evidence>
<evidence type="ECO:0000256" key="4">
    <source>
        <dbReference type="SAM" id="MobiDB-lite"/>
    </source>
</evidence>
<feature type="region of interest" description="Disordered" evidence="4">
    <location>
        <begin position="755"/>
        <end position="780"/>
    </location>
</feature>
<dbReference type="InterPro" id="IPR051419">
    <property type="entry name" value="Lys/N-term_MeTrsfase_sf"/>
</dbReference>
<feature type="transmembrane region" description="Helical" evidence="5">
    <location>
        <begin position="805"/>
        <end position="832"/>
    </location>
</feature>
<dbReference type="PANTHER" id="PTHR12176">
    <property type="entry name" value="SAM-DEPENDENT METHYLTRANSFERASE SUPERFAMILY PROTEIN"/>
    <property type="match status" value="1"/>
</dbReference>
<feature type="chain" id="PRO_5019159329" description="Methyltransferase type 11 domain-containing protein" evidence="6">
    <location>
        <begin position="23"/>
        <end position="848"/>
    </location>
</feature>
<keyword evidence="2" id="KW-0489">Methyltransferase</keyword>
<feature type="signal peptide" evidence="6">
    <location>
        <begin position="1"/>
        <end position="22"/>
    </location>
</feature>
<dbReference type="AlphaFoldDB" id="A0A448YW31"/>
<keyword evidence="3" id="KW-0808">Transferase</keyword>